<evidence type="ECO:0000313" key="5">
    <source>
        <dbReference type="Proteomes" id="UP000234335"/>
    </source>
</evidence>
<protein>
    <recommendedName>
        <fullName evidence="2">Ribosomal silencing factor RsfS</fullName>
    </recommendedName>
</protein>
<comment type="similarity">
    <text evidence="1 2">Belongs to the Iojap/RsfS family.</text>
</comment>
<evidence type="ECO:0000313" key="3">
    <source>
        <dbReference type="EMBL" id="PKZ16947.1"/>
    </source>
</evidence>
<dbReference type="PANTHER" id="PTHR21043:SF0">
    <property type="entry name" value="MITOCHONDRIAL ASSEMBLY OF RIBOSOMAL LARGE SUBUNIT PROTEIN 1"/>
    <property type="match status" value="1"/>
</dbReference>
<dbReference type="NCBIfam" id="TIGR00090">
    <property type="entry name" value="rsfS_iojap_ybeB"/>
    <property type="match status" value="1"/>
</dbReference>
<reference evidence="3 5" key="1">
    <citation type="submission" date="2017-12" db="EMBL/GenBank/DDBJ databases">
        <title>Phylogenetic diversity of female urinary microbiome.</title>
        <authorList>
            <person name="Thomas-White K."/>
            <person name="Wolfe A.J."/>
        </authorList>
    </citation>
    <scope>NUCLEOTIDE SEQUENCE [LARGE SCALE GENOMIC DNA]</scope>
    <source>
        <strain evidence="3 5">UMB0119</strain>
    </source>
</reference>
<proteinExistence type="inferred from homology"/>
<comment type="function">
    <text evidence="2">Functions as a ribosomal silencing factor. Interacts with ribosomal protein uL14 (rplN), blocking formation of intersubunit bridge B8. Prevents association of the 30S and 50S ribosomal subunits and the formation of functional ribosomes, thus repressing translation.</text>
</comment>
<keyword evidence="2" id="KW-0963">Cytoplasm</keyword>
<reference evidence="4 6" key="2">
    <citation type="submission" date="2018-06" db="EMBL/GenBank/DDBJ databases">
        <authorList>
            <consortium name="Pathogen Informatics"/>
            <person name="Doyle S."/>
        </authorList>
    </citation>
    <scope>NUCLEOTIDE SEQUENCE [LARGE SCALE GENOMIC DNA]</scope>
    <source>
        <strain evidence="4 6">NCTC9810</strain>
    </source>
</reference>
<keyword evidence="5" id="KW-1185">Reference proteome</keyword>
<dbReference type="GO" id="GO:0042256">
    <property type="term" value="P:cytosolic ribosome assembly"/>
    <property type="evidence" value="ECO:0007669"/>
    <property type="project" value="UniProtKB-UniRule"/>
</dbReference>
<dbReference type="HAMAP" id="MF_01477">
    <property type="entry name" value="Iojap_RsfS"/>
    <property type="match status" value="1"/>
</dbReference>
<dbReference type="EMBL" id="PKGS01000002">
    <property type="protein sequence ID" value="PKZ16947.1"/>
    <property type="molecule type" value="Genomic_DNA"/>
</dbReference>
<keyword evidence="2" id="KW-0810">Translation regulation</keyword>
<dbReference type="GO" id="GO:0005737">
    <property type="term" value="C:cytoplasm"/>
    <property type="evidence" value="ECO:0007669"/>
    <property type="project" value="UniProtKB-SubCell"/>
</dbReference>
<comment type="subcellular location">
    <subcellularLocation>
        <location evidence="2">Cytoplasm</location>
    </subcellularLocation>
</comment>
<dbReference type="EMBL" id="UFTA01000002">
    <property type="protein sequence ID" value="SUU92270.1"/>
    <property type="molecule type" value="Genomic_DNA"/>
</dbReference>
<evidence type="ECO:0000313" key="6">
    <source>
        <dbReference type="Proteomes" id="UP000255124"/>
    </source>
</evidence>
<dbReference type="AlphaFoldDB" id="A0A2I1MA29"/>
<dbReference type="SUPFAM" id="SSF81301">
    <property type="entry name" value="Nucleotidyltransferase"/>
    <property type="match status" value="1"/>
</dbReference>
<dbReference type="RefSeq" id="WP_101540046.1">
    <property type="nucleotide sequence ID" value="NZ_CALTZC010000010.1"/>
</dbReference>
<dbReference type="PANTHER" id="PTHR21043">
    <property type="entry name" value="IOJAP SUPERFAMILY ORTHOLOG"/>
    <property type="match status" value="1"/>
</dbReference>
<evidence type="ECO:0000256" key="1">
    <source>
        <dbReference type="ARBA" id="ARBA00010574"/>
    </source>
</evidence>
<dbReference type="GO" id="GO:0090071">
    <property type="term" value="P:negative regulation of ribosome biogenesis"/>
    <property type="evidence" value="ECO:0007669"/>
    <property type="project" value="UniProtKB-UniRule"/>
</dbReference>
<dbReference type="GO" id="GO:0043023">
    <property type="term" value="F:ribosomal large subunit binding"/>
    <property type="evidence" value="ECO:0007669"/>
    <property type="project" value="TreeGrafter"/>
</dbReference>
<dbReference type="OrthoDB" id="9793681at2"/>
<sequence length="102" mass="11734">MNKLDIILKVLDDRKAEDVNVLELKDSSIADTFVIATGTSVIQTKALADYIEEELDKNGFSLLSKEGLREGEWILMDADDIIIHIFTQRQREFYGIDDLWEE</sequence>
<dbReference type="Gene3D" id="3.30.460.10">
    <property type="entry name" value="Beta Polymerase, domain 2"/>
    <property type="match status" value="1"/>
</dbReference>
<dbReference type="InterPro" id="IPR043519">
    <property type="entry name" value="NT_sf"/>
</dbReference>
<dbReference type="Proteomes" id="UP000234335">
    <property type="component" value="Unassembled WGS sequence"/>
</dbReference>
<keyword evidence="2" id="KW-0678">Repressor</keyword>
<evidence type="ECO:0000313" key="4">
    <source>
        <dbReference type="EMBL" id="SUU92270.1"/>
    </source>
</evidence>
<evidence type="ECO:0000256" key="2">
    <source>
        <dbReference type="HAMAP-Rule" id="MF_01477"/>
    </source>
</evidence>
<name>A0A2I1MA29_9FIRM</name>
<gene>
    <name evidence="2 3" type="primary">rsfS</name>
    <name evidence="4" type="synonym">ybeB</name>
    <name evidence="3" type="ORF">CYJ34_03940</name>
    <name evidence="4" type="ORF">NCTC9810_00596</name>
</gene>
<dbReference type="InterPro" id="IPR004394">
    <property type="entry name" value="Iojap/RsfS/C7orf30"/>
</dbReference>
<accession>A0A2I1MA29</accession>
<organism evidence="3 5">
    <name type="scientific">Anaerococcus octavius</name>
    <dbReference type="NCBI Taxonomy" id="54007"/>
    <lineage>
        <taxon>Bacteria</taxon>
        <taxon>Bacillati</taxon>
        <taxon>Bacillota</taxon>
        <taxon>Tissierellia</taxon>
        <taxon>Tissierellales</taxon>
        <taxon>Peptoniphilaceae</taxon>
        <taxon>Anaerococcus</taxon>
    </lineage>
</organism>
<dbReference type="Proteomes" id="UP000255124">
    <property type="component" value="Unassembled WGS sequence"/>
</dbReference>
<comment type="subunit">
    <text evidence="2">Interacts with ribosomal protein uL14 (rplN).</text>
</comment>
<dbReference type="Pfam" id="PF02410">
    <property type="entry name" value="RsfS"/>
    <property type="match status" value="1"/>
</dbReference>
<dbReference type="GO" id="GO:0017148">
    <property type="term" value="P:negative regulation of translation"/>
    <property type="evidence" value="ECO:0007669"/>
    <property type="project" value="UniProtKB-UniRule"/>
</dbReference>